<dbReference type="AlphaFoldDB" id="A0A0J1FV48"/>
<protein>
    <recommendedName>
        <fullName evidence="2">HPt domain-containing protein</fullName>
    </recommendedName>
</protein>
<sequence>MNSPCRYDLKGFSDELGLPLKDTAELFSEFIKEIKDELSKAENVLISNNVEELQRINHNIKGISANFKILDLYEQTCKISKTLKNSCDILSLQSQLNDLFIIYENAVQEITAFFAYHGIDIR</sequence>
<accession>A0A0J1FV48</accession>
<dbReference type="Proteomes" id="UP000036356">
    <property type="component" value="Unassembled WGS sequence"/>
</dbReference>
<dbReference type="RefSeq" id="WP_047808475.1">
    <property type="nucleotide sequence ID" value="NZ_LDZY01000002.1"/>
</dbReference>
<dbReference type="EMBL" id="LDZY01000002">
    <property type="protein sequence ID" value="KLU67314.1"/>
    <property type="molecule type" value="Genomic_DNA"/>
</dbReference>
<dbReference type="SUPFAM" id="SSF47226">
    <property type="entry name" value="Histidine-containing phosphotransfer domain, HPT domain"/>
    <property type="match status" value="1"/>
</dbReference>
<comment type="caution">
    <text evidence="3">The sequence shown here is derived from an EMBL/GenBank/DDBJ whole genome shotgun (WGS) entry which is preliminary data.</text>
</comment>
<evidence type="ECO:0000313" key="3">
    <source>
        <dbReference type="EMBL" id="KLU67314.1"/>
    </source>
</evidence>
<dbReference type="InterPro" id="IPR008207">
    <property type="entry name" value="Sig_transdc_His_kin_Hpt_dom"/>
</dbReference>
<feature type="domain" description="HPt" evidence="2">
    <location>
        <begin position="19"/>
        <end position="113"/>
    </location>
</feature>
<evidence type="ECO:0000259" key="2">
    <source>
        <dbReference type="PROSITE" id="PS50894"/>
    </source>
</evidence>
<dbReference type="InterPro" id="IPR036641">
    <property type="entry name" value="HPT_dom_sf"/>
</dbReference>
<evidence type="ECO:0000256" key="1">
    <source>
        <dbReference type="PROSITE-ProRule" id="PRU00110"/>
    </source>
</evidence>
<reference evidence="3 4" key="1">
    <citation type="submission" date="2015-06" db="EMBL/GenBank/DDBJ databases">
        <title>Draft genome of the moderately acidophilic sulfate reducer Candidatus Desulfosporosinus acididurans strain M1.</title>
        <authorList>
            <person name="Poehlein A."/>
            <person name="Petzsch P."/>
            <person name="Johnson B.D."/>
            <person name="Schloemann M."/>
            <person name="Daniel R."/>
            <person name="Muehling M."/>
        </authorList>
    </citation>
    <scope>NUCLEOTIDE SEQUENCE [LARGE SCALE GENOMIC DNA]</scope>
    <source>
        <strain evidence="3 4">M1</strain>
    </source>
</reference>
<evidence type="ECO:0000313" key="4">
    <source>
        <dbReference type="Proteomes" id="UP000036356"/>
    </source>
</evidence>
<proteinExistence type="predicted"/>
<dbReference type="STRING" id="476652.DEAC_c05260"/>
<dbReference type="PROSITE" id="PS50894">
    <property type="entry name" value="HPT"/>
    <property type="match status" value="1"/>
</dbReference>
<feature type="modified residue" description="Phosphohistidine" evidence="1">
    <location>
        <position position="58"/>
    </location>
</feature>
<name>A0A0J1FV48_9FIRM</name>
<organism evidence="3 4">
    <name type="scientific">Desulfosporosinus acididurans</name>
    <dbReference type="NCBI Taxonomy" id="476652"/>
    <lineage>
        <taxon>Bacteria</taxon>
        <taxon>Bacillati</taxon>
        <taxon>Bacillota</taxon>
        <taxon>Clostridia</taxon>
        <taxon>Eubacteriales</taxon>
        <taxon>Desulfitobacteriaceae</taxon>
        <taxon>Desulfosporosinus</taxon>
    </lineage>
</organism>
<dbReference type="PATRIC" id="fig|476652.3.peg.533"/>
<gene>
    <name evidence="3" type="ORF">DEAC_c05260</name>
</gene>
<keyword evidence="1" id="KW-0597">Phosphoprotein</keyword>
<dbReference type="Gene3D" id="1.20.120.160">
    <property type="entry name" value="HPT domain"/>
    <property type="match status" value="1"/>
</dbReference>
<dbReference type="GO" id="GO:0000160">
    <property type="term" value="P:phosphorelay signal transduction system"/>
    <property type="evidence" value="ECO:0007669"/>
    <property type="project" value="InterPro"/>
</dbReference>
<keyword evidence="4" id="KW-1185">Reference proteome</keyword>